<dbReference type="RefSeq" id="WP_012877294.1">
    <property type="nucleotide sequence ID" value="NC_013530.1"/>
</dbReference>
<feature type="transmembrane region" description="Helical" evidence="1">
    <location>
        <begin position="20"/>
        <end position="43"/>
    </location>
</feature>
<keyword evidence="1" id="KW-0812">Transmembrane</keyword>
<reference evidence="3" key="1">
    <citation type="submission" date="2009-11" db="EMBL/GenBank/DDBJ databases">
        <title>The complete chromosome of Xylanimonas cellulosilytica DSM 15894.</title>
        <authorList>
            <consortium name="US DOE Joint Genome Institute (JGI-PGF)"/>
            <person name="Lucas S."/>
            <person name="Copeland A."/>
            <person name="Lapidus A."/>
            <person name="Glavina del Rio T."/>
            <person name="Dalin E."/>
            <person name="Tice H."/>
            <person name="Bruce D."/>
            <person name="Goodwin L."/>
            <person name="Pitluck S."/>
            <person name="Kyrpides N."/>
            <person name="Mavromatis K."/>
            <person name="Ivanova N."/>
            <person name="Mikhailova N."/>
            <person name="Foster B."/>
            <person name="Clum A."/>
            <person name="Brettin T."/>
            <person name="Detter J.C."/>
            <person name="Han C."/>
            <person name="Larimer F."/>
            <person name="Land M."/>
            <person name="Hauser L."/>
            <person name="Markowitz V."/>
            <person name="Cheng J.F."/>
            <person name="Hugenholtz P."/>
            <person name="Woyke T."/>
            <person name="Wu D."/>
            <person name="Gehrich-Schroeter G."/>
            <person name="Schneider S."/>
            <person name="Pukall S.R."/>
            <person name="Klenk H.P."/>
            <person name="Eisen J.A."/>
        </authorList>
    </citation>
    <scope>NUCLEOTIDE SEQUENCE [LARGE SCALE GENOMIC DNA]</scope>
    <source>
        <strain evidence="3">DSM 15894 / CECT 5975 / LMG 20990 / XIL07</strain>
    </source>
</reference>
<dbReference type="KEGG" id="xce:Xcel_0511"/>
<reference evidence="2 3" key="2">
    <citation type="journal article" date="2010" name="Stand. Genomic Sci.">
        <title>Complete genome sequence of Xylanimonas cellulosilytica type strain (XIL07).</title>
        <authorList>
            <person name="Foster B."/>
            <person name="Pukall R."/>
            <person name="Abt B."/>
            <person name="Nolan M."/>
            <person name="Glavina Del Rio T."/>
            <person name="Chen F."/>
            <person name="Lucas S."/>
            <person name="Tice H."/>
            <person name="Pitluck S."/>
            <person name="Cheng J.-F."/>
            <person name="Chertkov O."/>
            <person name="Brettin T."/>
            <person name="Han C."/>
            <person name="Detter J.C."/>
            <person name="Bruce D."/>
            <person name="Goodwin L."/>
            <person name="Ivanova N."/>
            <person name="Mavromatis K."/>
            <person name="Pati A."/>
            <person name="Mikhailova N."/>
            <person name="Chen A."/>
            <person name="Palaniappan K."/>
            <person name="Land M."/>
            <person name="Hauser L."/>
            <person name="Chang Y.-J."/>
            <person name="Jeffries C.D."/>
            <person name="Chain P."/>
            <person name="Rohde M."/>
            <person name="Goeker M."/>
            <person name="Bristow J."/>
            <person name="Eisen J.A."/>
            <person name="Markowitz V."/>
            <person name="Hugenholtz P."/>
            <person name="Kyrpides N.C."/>
            <person name="Klenk H.-P."/>
            <person name="Lapidus A."/>
        </authorList>
    </citation>
    <scope>NUCLEOTIDE SEQUENCE [LARGE SCALE GENOMIC DNA]</scope>
    <source>
        <strain evidence="3">DSM 15894 / CECT 5975 / LMG 20990 / XIL07</strain>
    </source>
</reference>
<sequence length="264" mass="28639">MSISAREASLKRQATWVRRVRIAMIVVAAAIGIVEFLHGLHWWAAPSPLLLSGRFLLVAGTAIEGGWGLRRGSAWDKYGEVKSKLEKQLVAAVAAISRETGIDVEHLGVSAWAVEKSGGVETLVRQYTVRLSGYPPPTAVVWTKGKGVIGQCWETQSVASENFGKLQERYPKDRPISNSAWAKVKQTGGFTQAEFPHRIHKYSQILAVPFGAVGTSAGGFVGCLSLDISTERESGRSIDTTEVREILSRTGGLVREMLAEHGTV</sequence>
<protein>
    <submittedName>
        <fullName evidence="2">Uncharacterized protein</fullName>
    </submittedName>
</protein>
<dbReference type="Proteomes" id="UP000002255">
    <property type="component" value="Chromosome"/>
</dbReference>
<organism evidence="2 3">
    <name type="scientific">Xylanimonas cellulosilytica (strain DSM 15894 / JCM 12276 / CECT 5975 / KCTC 9989 / LMG 20990 / NBRC 107835 / XIL07)</name>
    <dbReference type="NCBI Taxonomy" id="446471"/>
    <lineage>
        <taxon>Bacteria</taxon>
        <taxon>Bacillati</taxon>
        <taxon>Actinomycetota</taxon>
        <taxon>Actinomycetes</taxon>
        <taxon>Micrococcales</taxon>
        <taxon>Promicromonosporaceae</taxon>
        <taxon>Xylanimonas</taxon>
    </lineage>
</organism>
<evidence type="ECO:0000313" key="2">
    <source>
        <dbReference type="EMBL" id="ACZ29550.1"/>
    </source>
</evidence>
<dbReference type="EMBL" id="CP001821">
    <property type="protein sequence ID" value="ACZ29550.1"/>
    <property type="molecule type" value="Genomic_DNA"/>
</dbReference>
<keyword evidence="3" id="KW-1185">Reference proteome</keyword>
<dbReference type="HOGENOM" id="CLU_1053576_0_0_11"/>
<keyword evidence="1" id="KW-1133">Transmembrane helix</keyword>
<keyword evidence="1" id="KW-0472">Membrane</keyword>
<accession>D1BW47</accession>
<proteinExistence type="predicted"/>
<dbReference type="OrthoDB" id="5146706at2"/>
<evidence type="ECO:0000313" key="3">
    <source>
        <dbReference type="Proteomes" id="UP000002255"/>
    </source>
</evidence>
<gene>
    <name evidence="2" type="ordered locus">Xcel_0511</name>
</gene>
<dbReference type="AlphaFoldDB" id="D1BW47"/>
<evidence type="ECO:0000256" key="1">
    <source>
        <dbReference type="SAM" id="Phobius"/>
    </source>
</evidence>
<name>D1BW47_XYLCX</name>